<dbReference type="EMBL" id="DSOV01000071">
    <property type="protein sequence ID" value="HEN43655.1"/>
    <property type="molecule type" value="Genomic_DNA"/>
</dbReference>
<dbReference type="InterPro" id="IPR013783">
    <property type="entry name" value="Ig-like_fold"/>
</dbReference>
<comment type="caution">
    <text evidence="2">The sequence shown here is derived from an EMBL/GenBank/DDBJ whole genome shotgun (WGS) entry which is preliminary data.</text>
</comment>
<name>A0A831UGT2_GEOME</name>
<evidence type="ECO:0000256" key="1">
    <source>
        <dbReference type="SAM" id="SignalP"/>
    </source>
</evidence>
<dbReference type="Gene3D" id="2.60.40.10">
    <property type="entry name" value="Immunoglobulins"/>
    <property type="match status" value="2"/>
</dbReference>
<protein>
    <recommendedName>
        <fullName evidence="3">Big-1 domain-containing protein</fullName>
    </recommendedName>
</protein>
<evidence type="ECO:0000313" key="2">
    <source>
        <dbReference type="EMBL" id="HEN43655.1"/>
    </source>
</evidence>
<accession>A0A831UGT2</accession>
<reference evidence="2" key="1">
    <citation type="journal article" date="2020" name="mSystems">
        <title>Genome- and Community-Level Interaction Insights into Carbon Utilization and Element Cycling Functions of Hydrothermarchaeota in Hydrothermal Sediment.</title>
        <authorList>
            <person name="Zhou Z."/>
            <person name="Liu Y."/>
            <person name="Xu W."/>
            <person name="Pan J."/>
            <person name="Luo Z.H."/>
            <person name="Li M."/>
        </authorList>
    </citation>
    <scope>NUCLEOTIDE SEQUENCE [LARGE SCALE GENOMIC DNA]</scope>
    <source>
        <strain evidence="2">SpSt-349</strain>
    </source>
</reference>
<proteinExistence type="predicted"/>
<keyword evidence="1" id="KW-0732">Signal</keyword>
<dbReference type="PROSITE" id="PS51257">
    <property type="entry name" value="PROKAR_LIPOPROTEIN"/>
    <property type="match status" value="1"/>
</dbReference>
<organism evidence="2">
    <name type="scientific">Geobacter metallireducens</name>
    <dbReference type="NCBI Taxonomy" id="28232"/>
    <lineage>
        <taxon>Bacteria</taxon>
        <taxon>Pseudomonadati</taxon>
        <taxon>Thermodesulfobacteriota</taxon>
        <taxon>Desulfuromonadia</taxon>
        <taxon>Geobacterales</taxon>
        <taxon>Geobacteraceae</taxon>
        <taxon>Geobacter</taxon>
    </lineage>
</organism>
<feature type="signal peptide" evidence="1">
    <location>
        <begin position="1"/>
        <end position="20"/>
    </location>
</feature>
<dbReference type="AlphaFoldDB" id="A0A831UGT2"/>
<evidence type="ECO:0008006" key="3">
    <source>
        <dbReference type="Google" id="ProtNLM"/>
    </source>
</evidence>
<sequence>MMRYAATVMKVVVTMLMLLAAGCGGGGGGTGNNSGTLAISVTSPTIATPTGTITATYTDSLGRNPQGLEISFSTDRPDIVALDDTKESVGSNGEAMVTFRTITPATDTSVKLVVRTGDLEAFQYITVSGGGVITPPPVGTTPNSISFDSASPTSITLKGTGGAGRVETSIVSFIVKDTAGLPLSGQIVDFSLNTTVGGLNITPTSATSDSAGVVKTIVNAGVVSTPVRVTATVRGTSITTQSDQLTVTTGIPDQDSISVSAGNLNSESYNHDGVVVPITVMLSDHFNNPVPNGTVVNFTTNAGQIVGSGITNNGAVTVNWVSSAPRISLPSPKAGRFVILAYAVGEESFTDLNGNGVADAGEFVDSTEAFRDDNYNAVRDLAEPFIDFDGDGVFNTGDGKFNGLLQGAAFLGVPRTTHVFKNIELVMSTDAANITASPASLAGPGNVTVTFRDLNGNTMAAGSTVVVEGPGFGTLSGITSYTVPQNIGFGQSITFGLAAGSSPTPRTGNIKITVTSNPGGLQTILLVPVTGNF</sequence>
<gene>
    <name evidence="2" type="ORF">ENQ87_15040</name>
</gene>
<dbReference type="InterPro" id="IPR008964">
    <property type="entry name" value="Invasin/intimin_cell_adhesion"/>
</dbReference>
<feature type="chain" id="PRO_5032836396" description="Big-1 domain-containing protein" evidence="1">
    <location>
        <begin position="21"/>
        <end position="533"/>
    </location>
</feature>
<dbReference type="SUPFAM" id="SSF49373">
    <property type="entry name" value="Invasin/intimin cell-adhesion fragments"/>
    <property type="match status" value="1"/>
</dbReference>